<accession>A0A9P5T9K6</accession>
<evidence type="ECO:0000313" key="2">
    <source>
        <dbReference type="Proteomes" id="UP000759537"/>
    </source>
</evidence>
<comment type="caution">
    <text evidence="1">The sequence shown here is derived from an EMBL/GenBank/DDBJ whole genome shotgun (WGS) entry which is preliminary data.</text>
</comment>
<dbReference type="InterPro" id="IPR006461">
    <property type="entry name" value="PLAC_motif_containing"/>
</dbReference>
<proteinExistence type="predicted"/>
<gene>
    <name evidence="1" type="ORF">DFH94DRAFT_853525</name>
</gene>
<sequence>MQPDIKSEPISSQPKAVATMKEGGNKNALNREIGEDGKRDWSFGVFDCFPRCRLCLCATFCPCIVYGQNKQRLRHLKKRGVPLPGGGGRVNQDCRAYCCMLPCFYWVFEMGTRTEIRRRYDIRGEDLEDCLHSMYCHGCALTQERRELELEEASFS</sequence>
<dbReference type="OrthoDB" id="1045822at2759"/>
<reference evidence="1" key="2">
    <citation type="journal article" date="2020" name="Nat. Commun.">
        <title>Large-scale genome sequencing of mycorrhizal fungi provides insights into the early evolution of symbiotic traits.</title>
        <authorList>
            <person name="Miyauchi S."/>
            <person name="Kiss E."/>
            <person name="Kuo A."/>
            <person name="Drula E."/>
            <person name="Kohler A."/>
            <person name="Sanchez-Garcia M."/>
            <person name="Morin E."/>
            <person name="Andreopoulos B."/>
            <person name="Barry K.W."/>
            <person name="Bonito G."/>
            <person name="Buee M."/>
            <person name="Carver A."/>
            <person name="Chen C."/>
            <person name="Cichocki N."/>
            <person name="Clum A."/>
            <person name="Culley D."/>
            <person name="Crous P.W."/>
            <person name="Fauchery L."/>
            <person name="Girlanda M."/>
            <person name="Hayes R.D."/>
            <person name="Keri Z."/>
            <person name="LaButti K."/>
            <person name="Lipzen A."/>
            <person name="Lombard V."/>
            <person name="Magnuson J."/>
            <person name="Maillard F."/>
            <person name="Murat C."/>
            <person name="Nolan M."/>
            <person name="Ohm R.A."/>
            <person name="Pangilinan J."/>
            <person name="Pereira M.F."/>
            <person name="Perotto S."/>
            <person name="Peter M."/>
            <person name="Pfister S."/>
            <person name="Riley R."/>
            <person name="Sitrit Y."/>
            <person name="Stielow J.B."/>
            <person name="Szollosi G."/>
            <person name="Zifcakova L."/>
            <person name="Stursova M."/>
            <person name="Spatafora J.W."/>
            <person name="Tedersoo L."/>
            <person name="Vaario L.M."/>
            <person name="Yamada A."/>
            <person name="Yan M."/>
            <person name="Wang P."/>
            <person name="Xu J."/>
            <person name="Bruns T."/>
            <person name="Baldrian P."/>
            <person name="Vilgalys R."/>
            <person name="Dunand C."/>
            <person name="Henrissat B."/>
            <person name="Grigoriev I.V."/>
            <person name="Hibbett D."/>
            <person name="Nagy L.G."/>
            <person name="Martin F.M."/>
        </authorList>
    </citation>
    <scope>NUCLEOTIDE SEQUENCE</scope>
    <source>
        <strain evidence="1">Prilba</strain>
    </source>
</reference>
<dbReference type="AlphaFoldDB" id="A0A9P5T9K6"/>
<organism evidence="1 2">
    <name type="scientific">Russula ochroleuca</name>
    <dbReference type="NCBI Taxonomy" id="152965"/>
    <lineage>
        <taxon>Eukaryota</taxon>
        <taxon>Fungi</taxon>
        <taxon>Dikarya</taxon>
        <taxon>Basidiomycota</taxon>
        <taxon>Agaricomycotina</taxon>
        <taxon>Agaricomycetes</taxon>
        <taxon>Russulales</taxon>
        <taxon>Russulaceae</taxon>
        <taxon>Russula</taxon>
    </lineage>
</organism>
<dbReference type="PANTHER" id="PTHR15907">
    <property type="entry name" value="DUF614 FAMILY PROTEIN-RELATED"/>
    <property type="match status" value="1"/>
</dbReference>
<keyword evidence="2" id="KW-1185">Reference proteome</keyword>
<dbReference type="NCBIfam" id="TIGR01571">
    <property type="entry name" value="A_thal_Cys_rich"/>
    <property type="match status" value="1"/>
</dbReference>
<evidence type="ECO:0000313" key="1">
    <source>
        <dbReference type="EMBL" id="KAF8480226.1"/>
    </source>
</evidence>
<protein>
    <submittedName>
        <fullName evidence="1">PLAC8-domain-containing protein</fullName>
    </submittedName>
</protein>
<dbReference type="Pfam" id="PF04749">
    <property type="entry name" value="PLAC8"/>
    <property type="match status" value="1"/>
</dbReference>
<dbReference type="Proteomes" id="UP000759537">
    <property type="component" value="Unassembled WGS sequence"/>
</dbReference>
<name>A0A9P5T9K6_9AGAM</name>
<reference evidence="1" key="1">
    <citation type="submission" date="2019-10" db="EMBL/GenBank/DDBJ databases">
        <authorList>
            <consortium name="DOE Joint Genome Institute"/>
            <person name="Kuo A."/>
            <person name="Miyauchi S."/>
            <person name="Kiss E."/>
            <person name="Drula E."/>
            <person name="Kohler A."/>
            <person name="Sanchez-Garcia M."/>
            <person name="Andreopoulos B."/>
            <person name="Barry K.W."/>
            <person name="Bonito G."/>
            <person name="Buee M."/>
            <person name="Carver A."/>
            <person name="Chen C."/>
            <person name="Cichocki N."/>
            <person name="Clum A."/>
            <person name="Culley D."/>
            <person name="Crous P.W."/>
            <person name="Fauchery L."/>
            <person name="Girlanda M."/>
            <person name="Hayes R."/>
            <person name="Keri Z."/>
            <person name="LaButti K."/>
            <person name="Lipzen A."/>
            <person name="Lombard V."/>
            <person name="Magnuson J."/>
            <person name="Maillard F."/>
            <person name="Morin E."/>
            <person name="Murat C."/>
            <person name="Nolan M."/>
            <person name="Ohm R."/>
            <person name="Pangilinan J."/>
            <person name="Pereira M."/>
            <person name="Perotto S."/>
            <person name="Peter M."/>
            <person name="Riley R."/>
            <person name="Sitrit Y."/>
            <person name="Stielow B."/>
            <person name="Szollosi G."/>
            <person name="Zifcakova L."/>
            <person name="Stursova M."/>
            <person name="Spatafora J.W."/>
            <person name="Tedersoo L."/>
            <person name="Vaario L.-M."/>
            <person name="Yamada A."/>
            <person name="Yan M."/>
            <person name="Wang P."/>
            <person name="Xu J."/>
            <person name="Bruns T."/>
            <person name="Baldrian P."/>
            <person name="Vilgalys R."/>
            <person name="Henrissat B."/>
            <person name="Grigoriev I.V."/>
            <person name="Hibbett D."/>
            <person name="Nagy L.G."/>
            <person name="Martin F.M."/>
        </authorList>
    </citation>
    <scope>NUCLEOTIDE SEQUENCE</scope>
    <source>
        <strain evidence="1">Prilba</strain>
    </source>
</reference>
<dbReference type="EMBL" id="WHVB01000008">
    <property type="protein sequence ID" value="KAF8480226.1"/>
    <property type="molecule type" value="Genomic_DNA"/>
</dbReference>